<accession>A0A2P2PHI9</accession>
<sequence length="13" mass="1642">MFNRTLKFSQELK</sequence>
<protein>
    <submittedName>
        <fullName evidence="1">Uncharacterized protein</fullName>
    </submittedName>
</protein>
<organism evidence="1">
    <name type="scientific">Rhizophora mucronata</name>
    <name type="common">Asiatic mangrove</name>
    <dbReference type="NCBI Taxonomy" id="61149"/>
    <lineage>
        <taxon>Eukaryota</taxon>
        <taxon>Viridiplantae</taxon>
        <taxon>Streptophyta</taxon>
        <taxon>Embryophyta</taxon>
        <taxon>Tracheophyta</taxon>
        <taxon>Spermatophyta</taxon>
        <taxon>Magnoliopsida</taxon>
        <taxon>eudicotyledons</taxon>
        <taxon>Gunneridae</taxon>
        <taxon>Pentapetalae</taxon>
        <taxon>rosids</taxon>
        <taxon>fabids</taxon>
        <taxon>Malpighiales</taxon>
        <taxon>Rhizophoraceae</taxon>
        <taxon>Rhizophora</taxon>
    </lineage>
</organism>
<dbReference type="EMBL" id="GGEC01073716">
    <property type="protein sequence ID" value="MBX54200.1"/>
    <property type="molecule type" value="Transcribed_RNA"/>
</dbReference>
<reference evidence="1" key="1">
    <citation type="submission" date="2018-02" db="EMBL/GenBank/DDBJ databases">
        <title>Rhizophora mucronata_Transcriptome.</title>
        <authorList>
            <person name="Meera S.P."/>
            <person name="Sreeshan A."/>
            <person name="Augustine A."/>
        </authorList>
    </citation>
    <scope>NUCLEOTIDE SEQUENCE</scope>
    <source>
        <tissue evidence="1">Leaf</tissue>
    </source>
</reference>
<evidence type="ECO:0000313" key="1">
    <source>
        <dbReference type="EMBL" id="MBX54200.1"/>
    </source>
</evidence>
<proteinExistence type="predicted"/>
<name>A0A2P2PHI9_RHIMU</name>